<keyword evidence="1" id="KW-1133">Transmembrane helix</keyword>
<protein>
    <submittedName>
        <fullName evidence="2">Uncharacterized protein</fullName>
    </submittedName>
</protein>
<accession>A0A6N3BZH6</accession>
<name>A0A6N3BZH6_9FIRM</name>
<proteinExistence type="predicted"/>
<organism evidence="2">
    <name type="scientific">Peptoniphilus gorbachii</name>
    <dbReference type="NCBI Taxonomy" id="411567"/>
    <lineage>
        <taxon>Bacteria</taxon>
        <taxon>Bacillati</taxon>
        <taxon>Bacillota</taxon>
        <taxon>Tissierellia</taxon>
        <taxon>Tissierellales</taxon>
        <taxon>Peptoniphilaceae</taxon>
        <taxon>Peptoniphilus</taxon>
    </lineage>
</organism>
<dbReference type="EMBL" id="CACRUP010000021">
    <property type="protein sequence ID" value="VYU07491.1"/>
    <property type="molecule type" value="Genomic_DNA"/>
</dbReference>
<evidence type="ECO:0000256" key="1">
    <source>
        <dbReference type="SAM" id="Phobius"/>
    </source>
</evidence>
<gene>
    <name evidence="2" type="ORF">PGLFYP46_00167</name>
</gene>
<reference evidence="2" key="1">
    <citation type="submission" date="2019-11" db="EMBL/GenBank/DDBJ databases">
        <authorList>
            <person name="Feng L."/>
        </authorList>
    </citation>
    <scope>NUCLEOTIDE SEQUENCE</scope>
    <source>
        <strain evidence="2">PgorbachiiLFYP46</strain>
    </source>
</reference>
<keyword evidence="1" id="KW-0472">Membrane</keyword>
<dbReference type="AlphaFoldDB" id="A0A6N3BZH6"/>
<evidence type="ECO:0000313" key="2">
    <source>
        <dbReference type="EMBL" id="VYU07491.1"/>
    </source>
</evidence>
<dbReference type="RefSeq" id="WP_156701918.1">
    <property type="nucleotide sequence ID" value="NZ_CACRUP010000021.1"/>
</dbReference>
<feature type="transmembrane region" description="Helical" evidence="1">
    <location>
        <begin position="351"/>
        <end position="370"/>
    </location>
</feature>
<sequence length="489" mass="57181">MLTTIFIEALKEIKEICEYEVSERVSILAVTAKFKANERLKFDDIKCLYDLKNARDDYEEFSFKNENEEEFNFNSDSVESSYNKFINNTLVDQEITLKIKIKKNIVKNTMTIYDLNKFIEDICSLSVNEVMNAFSDILSNVSNSIIFETQESIVGFNTETMYFIDNSKNLNLKNSINRSKLMEKHRDITSIINSEIYNLIPDDFNWVNASTNAKFQSLFDRIKLILSISFISNSVVIDNENIVGNISGQRNIEYRSRILDLNENDNFYRLYSWIYNDGSHVDKCTIARNIISIHCRFLKLFDLNEDIVRLIYSNYNLYLKSNVDKFIEAKSQISNTIIKIVYESREYANKLLSNIVANIVAVFAFMITVVLTNVTENVPIYNSILNSDRIKIFELIGIGSIFYAILTKSSVDKGLEELFDTYEFLKIYYTDIFSKVELEQLFEKYKIDDKKNRIDKDKNKYFGIWIILIIIFFLVIELSSDYSILHLIC</sequence>
<keyword evidence="1" id="KW-0812">Transmembrane</keyword>
<feature type="transmembrane region" description="Helical" evidence="1">
    <location>
        <begin position="461"/>
        <end position="480"/>
    </location>
</feature>